<dbReference type="AlphaFoldDB" id="A0A0E0JWB2"/>
<dbReference type="PANTHER" id="PTHR32141">
    <property type="match status" value="1"/>
</dbReference>
<reference evidence="3" key="1">
    <citation type="submission" date="2015-04" db="UniProtKB">
        <authorList>
            <consortium name="EnsemblPlants"/>
        </authorList>
    </citation>
    <scope>IDENTIFICATION</scope>
</reference>
<organism evidence="3">
    <name type="scientific">Oryza punctata</name>
    <name type="common">Red rice</name>
    <dbReference type="NCBI Taxonomy" id="4537"/>
    <lineage>
        <taxon>Eukaryota</taxon>
        <taxon>Viridiplantae</taxon>
        <taxon>Streptophyta</taxon>
        <taxon>Embryophyta</taxon>
        <taxon>Tracheophyta</taxon>
        <taxon>Spermatophyta</taxon>
        <taxon>Magnoliopsida</taxon>
        <taxon>Liliopsida</taxon>
        <taxon>Poales</taxon>
        <taxon>Poaceae</taxon>
        <taxon>BOP clade</taxon>
        <taxon>Oryzoideae</taxon>
        <taxon>Oryzeae</taxon>
        <taxon>Oryzinae</taxon>
        <taxon>Oryza</taxon>
    </lineage>
</organism>
<protein>
    <submittedName>
        <fullName evidence="3">Uncharacterized protein</fullName>
    </submittedName>
</protein>
<proteinExistence type="predicted"/>
<keyword evidence="4" id="KW-1185">Reference proteome</keyword>
<name>A0A0E0JWB2_ORYPU</name>
<dbReference type="CDD" id="cd22160">
    <property type="entry name" value="F-box_AtFBL13-like"/>
    <property type="match status" value="1"/>
</dbReference>
<dbReference type="Pfam" id="PF24758">
    <property type="entry name" value="LRR_At5g56370"/>
    <property type="match status" value="2"/>
</dbReference>
<feature type="domain" description="F-box/LRR-repeat protein 15/At3g58940/PEG3-like LRR" evidence="2">
    <location>
        <begin position="225"/>
        <end position="268"/>
    </location>
</feature>
<dbReference type="SUPFAM" id="SSF81383">
    <property type="entry name" value="F-box domain"/>
    <property type="match status" value="1"/>
</dbReference>
<dbReference type="InterPro" id="IPR036047">
    <property type="entry name" value="F-box-like_dom_sf"/>
</dbReference>
<evidence type="ECO:0000313" key="3">
    <source>
        <dbReference type="EnsemblPlants" id="OPUNC02G05150.1"/>
    </source>
</evidence>
<feature type="domain" description="F-box/LRR-repeat protein 15/At3g58940/PEG3-like LRR" evidence="2">
    <location>
        <begin position="134"/>
        <end position="201"/>
    </location>
</feature>
<evidence type="ECO:0000313" key="4">
    <source>
        <dbReference type="Proteomes" id="UP000026962"/>
    </source>
</evidence>
<evidence type="ECO:0000259" key="1">
    <source>
        <dbReference type="Pfam" id="PF00646"/>
    </source>
</evidence>
<feature type="domain" description="F-box" evidence="1">
    <location>
        <begin position="43"/>
        <end position="81"/>
    </location>
</feature>
<dbReference type="InterPro" id="IPR053781">
    <property type="entry name" value="F-box_AtFBL13-like"/>
</dbReference>
<dbReference type="EnsemblPlants" id="OPUNC02G05150.1">
    <property type="protein sequence ID" value="OPUNC02G05150.1"/>
    <property type="gene ID" value="OPUNC02G05150"/>
</dbReference>
<reference evidence="3" key="2">
    <citation type="submission" date="2018-05" db="EMBL/GenBank/DDBJ databases">
        <title>OpunRS2 (Oryza punctata Reference Sequence Version 2).</title>
        <authorList>
            <person name="Zhang J."/>
            <person name="Kudrna D."/>
            <person name="Lee S."/>
            <person name="Talag J."/>
            <person name="Welchert J."/>
            <person name="Wing R.A."/>
        </authorList>
    </citation>
    <scope>NUCLEOTIDE SEQUENCE [LARGE SCALE GENOMIC DNA]</scope>
</reference>
<dbReference type="PANTHER" id="PTHR32141:SF105">
    <property type="entry name" value="OS02G0178200 PROTEIN"/>
    <property type="match status" value="1"/>
</dbReference>
<dbReference type="InterPro" id="IPR001810">
    <property type="entry name" value="F-box_dom"/>
</dbReference>
<dbReference type="HOGENOM" id="CLU_023151_2_0_1"/>
<dbReference type="Pfam" id="PF00646">
    <property type="entry name" value="F-box"/>
    <property type="match status" value="1"/>
</dbReference>
<dbReference type="Gramene" id="OPUNC02G05150.1">
    <property type="protein sequence ID" value="OPUNC02G05150.1"/>
    <property type="gene ID" value="OPUNC02G05150"/>
</dbReference>
<accession>A0A0E0JWB2</accession>
<dbReference type="Proteomes" id="UP000026962">
    <property type="component" value="Chromosome 2"/>
</dbReference>
<sequence length="288" mass="31511">MSPMLDDMIVNPPLMMSNISLDVSAAAADATGDGGNGGVDDRISLLPDDLLRDIVSGLPAKDGARTAVLSSRWRHLWRSTPLVLVDTHLLPEEEGRRPPRAVADTVSRVLDAHPGPFLSVSLTTTRFVDSAQAARWLELLATKGVEHLIFVNRHSPLPCLRLPTEIFKCSSPRSLYIGAWALPAAAAAAAFPNLQELYLACPWMTVTSTCCSSFILRSWSSYPSMKTSRPIVRIGHAPQLRVLGYLLPGIDVLEIGNTIIKDGTTVSQIEQRCPERRFFGLENVFRNS</sequence>
<dbReference type="InterPro" id="IPR055411">
    <property type="entry name" value="LRR_FXL15/At3g58940/PEG3-like"/>
</dbReference>
<evidence type="ECO:0000259" key="2">
    <source>
        <dbReference type="Pfam" id="PF24758"/>
    </source>
</evidence>
<dbReference type="InterPro" id="IPR055302">
    <property type="entry name" value="F-box_dom-containing"/>
</dbReference>
<dbReference type="eggNOG" id="ENOG502SVTR">
    <property type="taxonomic scope" value="Eukaryota"/>
</dbReference>